<proteinExistence type="predicted"/>
<evidence type="ECO:0000256" key="1">
    <source>
        <dbReference type="SAM" id="MobiDB-lite"/>
    </source>
</evidence>
<evidence type="ECO:0000313" key="3">
    <source>
        <dbReference type="Proteomes" id="UP001623349"/>
    </source>
</evidence>
<dbReference type="EMBL" id="BAAFST010000005">
    <property type="protein sequence ID" value="GAB1290248.1"/>
    <property type="molecule type" value="Genomic_DNA"/>
</dbReference>
<gene>
    <name evidence="2" type="ORF">APTSU1_000547800</name>
</gene>
<feature type="compositionally biased region" description="Low complexity" evidence="1">
    <location>
        <begin position="15"/>
        <end position="36"/>
    </location>
</feature>
<feature type="region of interest" description="Disordered" evidence="1">
    <location>
        <begin position="1"/>
        <end position="44"/>
    </location>
</feature>
<evidence type="ECO:0000313" key="2">
    <source>
        <dbReference type="EMBL" id="GAB1290248.1"/>
    </source>
</evidence>
<accession>A0ABQ0ET65</accession>
<sequence length="44" mass="4504">MGLQLLRGSRSAQLRGAVRGARTARRPAAPTQDPARALPPGAGP</sequence>
<name>A0ABQ0ET65_APOSI</name>
<comment type="caution">
    <text evidence="2">The sequence shown here is derived from an EMBL/GenBank/DDBJ whole genome shotgun (WGS) entry which is preliminary data.</text>
</comment>
<keyword evidence="3" id="KW-1185">Reference proteome</keyword>
<protein>
    <submittedName>
        <fullName evidence="2">RCC1-like G exchanging factor-like protein</fullName>
    </submittedName>
</protein>
<reference evidence="2 3" key="1">
    <citation type="submission" date="2024-08" db="EMBL/GenBank/DDBJ databases">
        <title>The draft genome of Apodemus speciosus.</title>
        <authorList>
            <person name="Nabeshima K."/>
            <person name="Suzuki S."/>
            <person name="Onuma M."/>
        </authorList>
    </citation>
    <scope>NUCLEOTIDE SEQUENCE [LARGE SCALE GENOMIC DNA]</scope>
    <source>
        <strain evidence="2">IB14-021</strain>
    </source>
</reference>
<dbReference type="Proteomes" id="UP001623349">
    <property type="component" value="Unassembled WGS sequence"/>
</dbReference>
<organism evidence="2 3">
    <name type="scientific">Apodemus speciosus</name>
    <name type="common">Large Japanese field mouse</name>
    <dbReference type="NCBI Taxonomy" id="105296"/>
    <lineage>
        <taxon>Eukaryota</taxon>
        <taxon>Metazoa</taxon>
        <taxon>Chordata</taxon>
        <taxon>Craniata</taxon>
        <taxon>Vertebrata</taxon>
        <taxon>Euteleostomi</taxon>
        <taxon>Mammalia</taxon>
        <taxon>Eutheria</taxon>
        <taxon>Euarchontoglires</taxon>
        <taxon>Glires</taxon>
        <taxon>Rodentia</taxon>
        <taxon>Myomorpha</taxon>
        <taxon>Muroidea</taxon>
        <taxon>Muridae</taxon>
        <taxon>Murinae</taxon>
        <taxon>Apodemus</taxon>
    </lineage>
</organism>